<dbReference type="RefSeq" id="WP_111600129.1">
    <property type="nucleotide sequence ID" value="NZ_QLLL01000011.1"/>
</dbReference>
<keyword evidence="3" id="KW-0269">Exonuclease</keyword>
<reference evidence="3 4" key="1">
    <citation type="submission" date="2018-06" db="EMBL/GenBank/DDBJ databases">
        <title>Genomic Encyclopedia of Archaeal and Bacterial Type Strains, Phase II (KMG-II): from individual species to whole genera.</title>
        <authorList>
            <person name="Goeker M."/>
        </authorList>
    </citation>
    <scope>NUCLEOTIDE SEQUENCE [LARGE SCALE GENOMIC DNA]</scope>
    <source>
        <strain evidence="3 4">DSM 23857</strain>
    </source>
</reference>
<dbReference type="Gene3D" id="3.60.10.10">
    <property type="entry name" value="Endonuclease/exonuclease/phosphatase"/>
    <property type="match status" value="1"/>
</dbReference>
<dbReference type="InterPro" id="IPR005135">
    <property type="entry name" value="Endo/exonuclease/phosphatase"/>
</dbReference>
<keyword evidence="1" id="KW-0472">Membrane</keyword>
<dbReference type="PANTHER" id="PTHR14859">
    <property type="entry name" value="CALCOFLUOR WHITE HYPERSENSITIVE PROTEIN PRECURSOR"/>
    <property type="match status" value="1"/>
</dbReference>
<dbReference type="GO" id="GO:0006506">
    <property type="term" value="P:GPI anchor biosynthetic process"/>
    <property type="evidence" value="ECO:0007669"/>
    <property type="project" value="TreeGrafter"/>
</dbReference>
<sequence length="365" mass="41811">MKSFATITRRLLLWGNIAVVLGLLASAFLPFVNPTFFWPAGFSGFAFPFFWIAAVLFIPIWLFIYRNKKYFISLVGILVTAQAFFQTVAFHPFSKAPVEKDPHTIKVASFNCSSLGLKDYQDNPIIRTRVYEALHDIDADVLCLQEFYTNDDPERLHNLDSIMQRCGYTYAYQTKDLTRWNTWHFGLAVLSKYPIIDTARIDFNSGPETENLLKANIVVANDTITIFNTHLKSYQFNARDYSVVKKQNVHGSRGLASKMKATFAIRAGQAEIVSNAIREAEHPVIVFGDFNAIPLAYSYKTIRQHLQDAFLEKGTGWGRTFSRLSPFLRIDYILVDPSMQVQSFDIFQRKGFEHYPIYSTISLKK</sequence>
<evidence type="ECO:0000313" key="3">
    <source>
        <dbReference type="EMBL" id="RAI98762.1"/>
    </source>
</evidence>
<gene>
    <name evidence="3" type="ORF">LX64_04747</name>
</gene>
<keyword evidence="3" id="KW-0255">Endonuclease</keyword>
<dbReference type="GO" id="GO:0004519">
    <property type="term" value="F:endonuclease activity"/>
    <property type="evidence" value="ECO:0007669"/>
    <property type="project" value="UniProtKB-KW"/>
</dbReference>
<dbReference type="PANTHER" id="PTHR14859:SF1">
    <property type="entry name" value="PGAP2-INTERACTING PROTEIN"/>
    <property type="match status" value="1"/>
</dbReference>
<dbReference type="EMBL" id="QLLL01000011">
    <property type="protein sequence ID" value="RAI98762.1"/>
    <property type="molecule type" value="Genomic_DNA"/>
</dbReference>
<evidence type="ECO:0000313" key="4">
    <source>
        <dbReference type="Proteomes" id="UP000249547"/>
    </source>
</evidence>
<feature type="transmembrane region" description="Helical" evidence="1">
    <location>
        <begin position="44"/>
        <end position="64"/>
    </location>
</feature>
<keyword evidence="3" id="KW-0540">Nuclease</keyword>
<dbReference type="CDD" id="cd09084">
    <property type="entry name" value="EEP-2"/>
    <property type="match status" value="1"/>
</dbReference>
<keyword evidence="4" id="KW-1185">Reference proteome</keyword>
<proteinExistence type="predicted"/>
<keyword evidence="3" id="KW-0378">Hydrolase</keyword>
<keyword evidence="1" id="KW-0812">Transmembrane</keyword>
<dbReference type="SUPFAM" id="SSF56219">
    <property type="entry name" value="DNase I-like"/>
    <property type="match status" value="1"/>
</dbReference>
<dbReference type="Proteomes" id="UP000249547">
    <property type="component" value="Unassembled WGS sequence"/>
</dbReference>
<dbReference type="OrthoDB" id="635146at2"/>
<dbReference type="GO" id="GO:0016020">
    <property type="term" value="C:membrane"/>
    <property type="evidence" value="ECO:0007669"/>
    <property type="project" value="GOC"/>
</dbReference>
<protein>
    <submittedName>
        <fullName evidence="3">Endonuclease/exonuclease/phosphatase family metal-dependent hydrolase</fullName>
    </submittedName>
</protein>
<comment type="caution">
    <text evidence="3">The sequence shown here is derived from an EMBL/GenBank/DDBJ whole genome shotgun (WGS) entry which is preliminary data.</text>
</comment>
<feature type="domain" description="Endonuclease/exonuclease/phosphatase" evidence="2">
    <location>
        <begin position="108"/>
        <end position="346"/>
    </location>
</feature>
<name>A0A327Q6D6_9BACT</name>
<dbReference type="InterPro" id="IPR051916">
    <property type="entry name" value="GPI-anchor_lipid_remodeler"/>
</dbReference>
<feature type="transmembrane region" description="Helical" evidence="1">
    <location>
        <begin position="12"/>
        <end position="32"/>
    </location>
</feature>
<feature type="transmembrane region" description="Helical" evidence="1">
    <location>
        <begin position="71"/>
        <end position="93"/>
    </location>
</feature>
<accession>A0A327Q6D6</accession>
<keyword evidence="1" id="KW-1133">Transmembrane helix</keyword>
<evidence type="ECO:0000256" key="1">
    <source>
        <dbReference type="SAM" id="Phobius"/>
    </source>
</evidence>
<dbReference type="AlphaFoldDB" id="A0A327Q6D6"/>
<evidence type="ECO:0000259" key="2">
    <source>
        <dbReference type="Pfam" id="PF03372"/>
    </source>
</evidence>
<organism evidence="3 4">
    <name type="scientific">Chitinophaga skermanii</name>
    <dbReference type="NCBI Taxonomy" id="331697"/>
    <lineage>
        <taxon>Bacteria</taxon>
        <taxon>Pseudomonadati</taxon>
        <taxon>Bacteroidota</taxon>
        <taxon>Chitinophagia</taxon>
        <taxon>Chitinophagales</taxon>
        <taxon>Chitinophagaceae</taxon>
        <taxon>Chitinophaga</taxon>
    </lineage>
</organism>
<dbReference type="GO" id="GO:0004527">
    <property type="term" value="F:exonuclease activity"/>
    <property type="evidence" value="ECO:0007669"/>
    <property type="project" value="UniProtKB-KW"/>
</dbReference>
<dbReference type="InterPro" id="IPR036691">
    <property type="entry name" value="Endo/exonu/phosph_ase_sf"/>
</dbReference>
<dbReference type="Pfam" id="PF03372">
    <property type="entry name" value="Exo_endo_phos"/>
    <property type="match status" value="1"/>
</dbReference>